<dbReference type="EMBL" id="MZNU01000173">
    <property type="protein sequence ID" value="OWP03712.1"/>
    <property type="molecule type" value="Genomic_DNA"/>
</dbReference>
<name>A0A218Z7G7_9HELO</name>
<sequence length="83" mass="9048">MKLTPLLYALGLSATVSAGDFCSLDTAGLAKTKKDGKPTCDGYYDQITDFCVSEGFKDWIGPEKILDNSQTLVECHFTCCDKN</sequence>
<reference evidence="2 3" key="1">
    <citation type="submission" date="2017-04" db="EMBL/GenBank/DDBJ databases">
        <title>Draft genome sequence of Marssonina coronaria NL1: causal agent of apple blotch.</title>
        <authorList>
            <person name="Cheng Q."/>
        </authorList>
    </citation>
    <scope>NUCLEOTIDE SEQUENCE [LARGE SCALE GENOMIC DNA]</scope>
    <source>
        <strain evidence="2 3">NL1</strain>
    </source>
</reference>
<keyword evidence="2" id="KW-0808">Transferase</keyword>
<dbReference type="Proteomes" id="UP000242519">
    <property type="component" value="Unassembled WGS sequence"/>
</dbReference>
<dbReference type="InParanoid" id="A0A218Z7G7"/>
<keyword evidence="2" id="KW-0418">Kinase</keyword>
<keyword evidence="3" id="KW-1185">Reference proteome</keyword>
<organism evidence="2 3">
    <name type="scientific">Diplocarpon coronariae</name>
    <dbReference type="NCBI Taxonomy" id="2795749"/>
    <lineage>
        <taxon>Eukaryota</taxon>
        <taxon>Fungi</taxon>
        <taxon>Dikarya</taxon>
        <taxon>Ascomycota</taxon>
        <taxon>Pezizomycotina</taxon>
        <taxon>Leotiomycetes</taxon>
        <taxon>Helotiales</taxon>
        <taxon>Drepanopezizaceae</taxon>
        <taxon>Diplocarpon</taxon>
    </lineage>
</organism>
<feature type="signal peptide" evidence="1">
    <location>
        <begin position="1"/>
        <end position="18"/>
    </location>
</feature>
<evidence type="ECO:0000313" key="2">
    <source>
        <dbReference type="EMBL" id="OWP03712.1"/>
    </source>
</evidence>
<protein>
    <submittedName>
        <fullName evidence="2">Histidine kinase</fullName>
    </submittedName>
</protein>
<evidence type="ECO:0000256" key="1">
    <source>
        <dbReference type="SAM" id="SignalP"/>
    </source>
</evidence>
<keyword evidence="1" id="KW-0732">Signal</keyword>
<comment type="caution">
    <text evidence="2">The sequence shown here is derived from an EMBL/GenBank/DDBJ whole genome shotgun (WGS) entry which is preliminary data.</text>
</comment>
<evidence type="ECO:0000313" key="3">
    <source>
        <dbReference type="Proteomes" id="UP000242519"/>
    </source>
</evidence>
<proteinExistence type="predicted"/>
<accession>A0A218Z7G7</accession>
<dbReference type="AlphaFoldDB" id="A0A218Z7G7"/>
<feature type="chain" id="PRO_5012894533" evidence="1">
    <location>
        <begin position="19"/>
        <end position="83"/>
    </location>
</feature>
<dbReference type="GO" id="GO:0016301">
    <property type="term" value="F:kinase activity"/>
    <property type="evidence" value="ECO:0007669"/>
    <property type="project" value="UniProtKB-KW"/>
</dbReference>
<gene>
    <name evidence="2" type="ORF">B2J93_9558</name>
</gene>